<dbReference type="AlphaFoldDB" id="A0AAD7XJW6"/>
<dbReference type="Gene3D" id="3.20.20.70">
    <property type="entry name" value="Aldolase class I"/>
    <property type="match status" value="2"/>
</dbReference>
<evidence type="ECO:0000259" key="7">
    <source>
        <dbReference type="PROSITE" id="PS51918"/>
    </source>
</evidence>
<dbReference type="GO" id="GO:0003824">
    <property type="term" value="F:catalytic activity"/>
    <property type="evidence" value="ECO:0007669"/>
    <property type="project" value="InterPro"/>
</dbReference>
<dbReference type="PANTHER" id="PTHR30544">
    <property type="entry name" value="23S RRNA METHYLTRANSFERASE"/>
    <property type="match status" value="1"/>
</dbReference>
<keyword evidence="5" id="KW-0408">Iron</keyword>
<comment type="cofactor">
    <cofactor evidence="1">
        <name>[4Fe-4S] cluster</name>
        <dbReference type="ChEBI" id="CHEBI:49883"/>
    </cofactor>
</comment>
<evidence type="ECO:0000256" key="3">
    <source>
        <dbReference type="ARBA" id="ARBA00022691"/>
    </source>
</evidence>
<gene>
    <name evidence="8" type="ORF">CTAYLR_007004</name>
</gene>
<keyword evidence="2" id="KW-0004">4Fe-4S</keyword>
<dbReference type="InterPro" id="IPR007197">
    <property type="entry name" value="rSAM"/>
</dbReference>
<evidence type="ECO:0000313" key="9">
    <source>
        <dbReference type="Proteomes" id="UP001230188"/>
    </source>
</evidence>
<accession>A0AAD7XJW6</accession>
<keyword evidence="4" id="KW-0479">Metal-binding</keyword>
<dbReference type="Proteomes" id="UP001230188">
    <property type="component" value="Unassembled WGS sequence"/>
</dbReference>
<evidence type="ECO:0000256" key="5">
    <source>
        <dbReference type="ARBA" id="ARBA00023004"/>
    </source>
</evidence>
<dbReference type="InterPro" id="IPR058240">
    <property type="entry name" value="rSAM_sf"/>
</dbReference>
<dbReference type="GO" id="GO:0070475">
    <property type="term" value="P:rRNA base methylation"/>
    <property type="evidence" value="ECO:0007669"/>
    <property type="project" value="TreeGrafter"/>
</dbReference>
<dbReference type="PROSITE" id="PS51918">
    <property type="entry name" value="RADICAL_SAM"/>
    <property type="match status" value="1"/>
</dbReference>
<feature type="domain" description="Radical SAM core" evidence="7">
    <location>
        <begin position="52"/>
        <end position="252"/>
    </location>
</feature>
<dbReference type="PANTHER" id="PTHR30544:SF5">
    <property type="entry name" value="RADICAL SAM CORE DOMAIN-CONTAINING PROTEIN"/>
    <property type="match status" value="1"/>
</dbReference>
<keyword evidence="9" id="KW-1185">Reference proteome</keyword>
<dbReference type="InterPro" id="IPR013785">
    <property type="entry name" value="Aldolase_TIM"/>
</dbReference>
<dbReference type="GO" id="GO:0046872">
    <property type="term" value="F:metal ion binding"/>
    <property type="evidence" value="ECO:0007669"/>
    <property type="project" value="UniProtKB-KW"/>
</dbReference>
<evidence type="ECO:0000256" key="4">
    <source>
        <dbReference type="ARBA" id="ARBA00022723"/>
    </source>
</evidence>
<keyword evidence="3" id="KW-0949">S-adenosyl-L-methionine</keyword>
<organism evidence="8 9">
    <name type="scientific">Chrysophaeum taylorii</name>
    <dbReference type="NCBI Taxonomy" id="2483200"/>
    <lineage>
        <taxon>Eukaryota</taxon>
        <taxon>Sar</taxon>
        <taxon>Stramenopiles</taxon>
        <taxon>Ochrophyta</taxon>
        <taxon>Pelagophyceae</taxon>
        <taxon>Pelagomonadales</taxon>
        <taxon>Pelagomonadaceae</taxon>
        <taxon>Chrysophaeum</taxon>
    </lineage>
</organism>
<evidence type="ECO:0000256" key="6">
    <source>
        <dbReference type="ARBA" id="ARBA00023014"/>
    </source>
</evidence>
<evidence type="ECO:0000256" key="1">
    <source>
        <dbReference type="ARBA" id="ARBA00001966"/>
    </source>
</evidence>
<dbReference type="EMBL" id="JAQMWT010000468">
    <property type="protein sequence ID" value="KAJ8600884.1"/>
    <property type="molecule type" value="Genomic_DNA"/>
</dbReference>
<evidence type="ECO:0000313" key="8">
    <source>
        <dbReference type="EMBL" id="KAJ8600884.1"/>
    </source>
</evidence>
<dbReference type="GO" id="GO:0030488">
    <property type="term" value="P:tRNA methylation"/>
    <property type="evidence" value="ECO:0007669"/>
    <property type="project" value="TreeGrafter"/>
</dbReference>
<dbReference type="GO" id="GO:0051539">
    <property type="term" value="F:4 iron, 4 sulfur cluster binding"/>
    <property type="evidence" value="ECO:0007669"/>
    <property type="project" value="UniProtKB-KW"/>
</dbReference>
<keyword evidence="6" id="KW-0411">Iron-sulfur</keyword>
<dbReference type="SUPFAM" id="SSF102114">
    <property type="entry name" value="Radical SAM enzymes"/>
    <property type="match status" value="1"/>
</dbReference>
<sequence length="255" mass="27613">MSHITPPLAFDQRHTTFQLPEVVSFRESRDGTCKWLLDAGEGSLVDAVLIPDRVRNTLCVSSQIGCMLDCSFCSTGKLGFNGNLPATTIVAQALIANAHLDDLAFGISKRRVTISTADVVPAIYRLAEDTDVALAISLHAPDDELRNKLVPINCKYAIAELLDACLHYVDHLGDSRKLVIEYTLMKGVDDTQAHAHALALLLRDVHCKVNLIPFNPFPTAGYERPTPAAVRAFQTALMQLGYAISQVSPGASSSA</sequence>
<dbReference type="InterPro" id="IPR040072">
    <property type="entry name" value="Methyltransferase_A"/>
</dbReference>
<name>A0AAD7XJW6_9STRA</name>
<comment type="caution">
    <text evidence="8">The sequence shown here is derived from an EMBL/GenBank/DDBJ whole genome shotgun (WGS) entry which is preliminary data.</text>
</comment>
<evidence type="ECO:0000256" key="2">
    <source>
        <dbReference type="ARBA" id="ARBA00022485"/>
    </source>
</evidence>
<reference evidence="8" key="1">
    <citation type="submission" date="2023-01" db="EMBL/GenBank/DDBJ databases">
        <title>Metagenome sequencing of chrysophaentin producing Chrysophaeum taylorii.</title>
        <authorList>
            <person name="Davison J."/>
            <person name="Bewley C."/>
        </authorList>
    </citation>
    <scope>NUCLEOTIDE SEQUENCE</scope>
    <source>
        <strain evidence="8">NIES-1699</strain>
    </source>
</reference>
<protein>
    <recommendedName>
        <fullName evidence="7">Radical SAM core domain-containing protein</fullName>
    </recommendedName>
</protein>
<proteinExistence type="predicted"/>